<evidence type="ECO:0000256" key="2">
    <source>
        <dbReference type="ARBA" id="ARBA00022737"/>
    </source>
</evidence>
<dbReference type="InterPro" id="IPR009057">
    <property type="entry name" value="Homeodomain-like_sf"/>
</dbReference>
<dbReference type="PROSITE" id="PS50090">
    <property type="entry name" value="MYB_LIKE"/>
    <property type="match status" value="2"/>
</dbReference>
<comment type="subcellular location">
    <subcellularLocation>
        <location evidence="1">Nucleus</location>
    </subcellularLocation>
</comment>
<dbReference type="Proteomes" id="UP000734854">
    <property type="component" value="Unassembled WGS sequence"/>
</dbReference>
<dbReference type="Gene3D" id="1.10.10.60">
    <property type="entry name" value="Homeodomain-like"/>
    <property type="match status" value="2"/>
</dbReference>
<dbReference type="PANTHER" id="PTHR47995:SF18">
    <property type="entry name" value="TRANSCRIPTION FACTOR MYB65"/>
    <property type="match status" value="1"/>
</dbReference>
<proteinExistence type="predicted"/>
<feature type="region of interest" description="Disordered" evidence="7">
    <location>
        <begin position="225"/>
        <end position="249"/>
    </location>
</feature>
<keyword evidence="4" id="KW-0238">DNA-binding</keyword>
<evidence type="ECO:0000256" key="1">
    <source>
        <dbReference type="ARBA" id="ARBA00004123"/>
    </source>
</evidence>
<evidence type="ECO:0000259" key="9">
    <source>
        <dbReference type="PROSITE" id="PS51294"/>
    </source>
</evidence>
<gene>
    <name evidence="10" type="ORF">ZIOFF_037208</name>
</gene>
<protein>
    <submittedName>
        <fullName evidence="10">Uncharacterized protein</fullName>
    </submittedName>
</protein>
<reference evidence="10 11" key="1">
    <citation type="submission" date="2020-08" db="EMBL/GenBank/DDBJ databases">
        <title>Plant Genome Project.</title>
        <authorList>
            <person name="Zhang R.-G."/>
        </authorList>
    </citation>
    <scope>NUCLEOTIDE SEQUENCE [LARGE SCALE GENOMIC DNA]</scope>
    <source>
        <tissue evidence="10">Rhizome</tissue>
    </source>
</reference>
<keyword evidence="11" id="KW-1185">Reference proteome</keyword>
<evidence type="ECO:0000313" key="11">
    <source>
        <dbReference type="Proteomes" id="UP000734854"/>
    </source>
</evidence>
<dbReference type="Pfam" id="PF00249">
    <property type="entry name" value="Myb_DNA-binding"/>
    <property type="match status" value="2"/>
</dbReference>
<evidence type="ECO:0000259" key="8">
    <source>
        <dbReference type="PROSITE" id="PS50090"/>
    </source>
</evidence>
<accession>A0A8J5GFK6</accession>
<feature type="domain" description="HTH myb-type" evidence="9">
    <location>
        <begin position="89"/>
        <end position="136"/>
    </location>
</feature>
<name>A0A8J5GFK6_ZINOF</name>
<feature type="domain" description="HTH myb-type" evidence="9">
    <location>
        <begin position="27"/>
        <end position="83"/>
    </location>
</feature>
<evidence type="ECO:0000256" key="4">
    <source>
        <dbReference type="ARBA" id="ARBA00023125"/>
    </source>
</evidence>
<evidence type="ECO:0000256" key="6">
    <source>
        <dbReference type="ARBA" id="ARBA00023242"/>
    </source>
</evidence>
<feature type="region of interest" description="Disordered" evidence="7">
    <location>
        <begin position="149"/>
        <end position="177"/>
    </location>
</feature>
<keyword evidence="2" id="KW-0677">Repeat</keyword>
<evidence type="ECO:0000256" key="5">
    <source>
        <dbReference type="ARBA" id="ARBA00023163"/>
    </source>
</evidence>
<dbReference type="CDD" id="cd00167">
    <property type="entry name" value="SANT"/>
    <property type="match status" value="2"/>
</dbReference>
<dbReference type="EMBL" id="JACMSC010000010">
    <property type="protein sequence ID" value="KAG6504860.1"/>
    <property type="molecule type" value="Genomic_DNA"/>
</dbReference>
<dbReference type="InterPro" id="IPR001005">
    <property type="entry name" value="SANT/Myb"/>
</dbReference>
<dbReference type="AlphaFoldDB" id="A0A8J5GFK6"/>
<dbReference type="GO" id="GO:0005634">
    <property type="term" value="C:nucleus"/>
    <property type="evidence" value="ECO:0007669"/>
    <property type="project" value="UniProtKB-SubCell"/>
</dbReference>
<feature type="region of interest" description="Disordered" evidence="7">
    <location>
        <begin position="1"/>
        <end position="29"/>
    </location>
</feature>
<dbReference type="PANTHER" id="PTHR47995">
    <property type="entry name" value="TRANSCRIPTION FACTOR MYB33-RELATED"/>
    <property type="match status" value="1"/>
</dbReference>
<keyword evidence="5" id="KW-0804">Transcription</keyword>
<feature type="region of interest" description="Disordered" evidence="7">
    <location>
        <begin position="264"/>
        <end position="291"/>
    </location>
</feature>
<dbReference type="GO" id="GO:0003677">
    <property type="term" value="F:DNA binding"/>
    <property type="evidence" value="ECO:0007669"/>
    <property type="project" value="UniProtKB-KW"/>
</dbReference>
<comment type="caution">
    <text evidence="10">The sequence shown here is derived from an EMBL/GenBank/DDBJ whole genome shotgun (WGS) entry which is preliminary data.</text>
</comment>
<dbReference type="SUPFAM" id="SSF46689">
    <property type="entry name" value="Homeodomain-like"/>
    <property type="match status" value="1"/>
</dbReference>
<feature type="domain" description="Myb-like" evidence="8">
    <location>
        <begin position="27"/>
        <end position="79"/>
    </location>
</feature>
<evidence type="ECO:0000256" key="3">
    <source>
        <dbReference type="ARBA" id="ARBA00023015"/>
    </source>
</evidence>
<sequence>MEGGEGERVVAVPQLSPAEGGGGWAPSRIRKRKTWTAEEDAVLAEHVRVHGTGNWDTVPKSTGLARTGQCCRSRWLNTLRPGLKKDGASFSSDEELQLCRLHAALGNKWSRIAAQMAGRSENECMNYWKTYVKRCQHAGVNVYPPEVQDAGGESDIHQPQHKRQKVQISPLPPPPPPPSMLPLEYLNYPVVAGYPGPVTVLSPHLPVTEEMQLHNGQFLASLSSDPSIDRRSLQPQPFEPAEGFDFENFRDLPSRTSINVYPPEEQEAAGEPELNQQQQDKRHKGQNFPLPPPLPSMLPLVSQMPQPLVAVYPAPVTSPPTLLPVTAEVPLHNDQSSASLLPLPSDPSADQMSLQLQTQTPPFSGFSFEDILDAYRRVEGI</sequence>
<organism evidence="10 11">
    <name type="scientific">Zingiber officinale</name>
    <name type="common">Ginger</name>
    <name type="synonym">Amomum zingiber</name>
    <dbReference type="NCBI Taxonomy" id="94328"/>
    <lineage>
        <taxon>Eukaryota</taxon>
        <taxon>Viridiplantae</taxon>
        <taxon>Streptophyta</taxon>
        <taxon>Embryophyta</taxon>
        <taxon>Tracheophyta</taxon>
        <taxon>Spermatophyta</taxon>
        <taxon>Magnoliopsida</taxon>
        <taxon>Liliopsida</taxon>
        <taxon>Zingiberales</taxon>
        <taxon>Zingiberaceae</taxon>
        <taxon>Zingiber</taxon>
    </lineage>
</organism>
<evidence type="ECO:0000313" key="10">
    <source>
        <dbReference type="EMBL" id="KAG6504860.1"/>
    </source>
</evidence>
<feature type="domain" description="Myb-like" evidence="8">
    <location>
        <begin position="89"/>
        <end position="132"/>
    </location>
</feature>
<dbReference type="InterPro" id="IPR017930">
    <property type="entry name" value="Myb_dom"/>
</dbReference>
<keyword evidence="3" id="KW-0805">Transcription regulation</keyword>
<dbReference type="SMART" id="SM00717">
    <property type="entry name" value="SANT"/>
    <property type="match status" value="2"/>
</dbReference>
<dbReference type="PROSITE" id="PS51294">
    <property type="entry name" value="HTH_MYB"/>
    <property type="match status" value="2"/>
</dbReference>
<evidence type="ECO:0000256" key="7">
    <source>
        <dbReference type="SAM" id="MobiDB-lite"/>
    </source>
</evidence>
<keyword evidence="6" id="KW-0539">Nucleus</keyword>